<accession>A0A510IBV7</accession>
<reference evidence="2" key="1">
    <citation type="submission" date="2019-07" db="EMBL/GenBank/DDBJ databases">
        <title>Complete Genome Sequences of Vibrion rotiferianus strain AM7.</title>
        <authorList>
            <person name="Miyazaki K."/>
            <person name="Wiseschart A."/>
            <person name="Pootanakit K."/>
            <person name="Ishimori K."/>
            <person name="Kitahara K."/>
        </authorList>
    </citation>
    <scope>NUCLEOTIDE SEQUENCE [LARGE SCALE GENOMIC DNA]</scope>
    <source>
        <strain evidence="2">AM7</strain>
    </source>
</reference>
<proteinExistence type="predicted"/>
<evidence type="ECO:0000313" key="2">
    <source>
        <dbReference type="Proteomes" id="UP000315115"/>
    </source>
</evidence>
<dbReference type="EMBL" id="AP019799">
    <property type="protein sequence ID" value="BBL90608.1"/>
    <property type="molecule type" value="Genomic_DNA"/>
</dbReference>
<gene>
    <name evidence="1" type="ORF">VroAM7_32610</name>
</gene>
<organism evidence="1 2">
    <name type="scientific">Vibrio rotiferianus</name>
    <dbReference type="NCBI Taxonomy" id="190895"/>
    <lineage>
        <taxon>Bacteria</taxon>
        <taxon>Pseudomonadati</taxon>
        <taxon>Pseudomonadota</taxon>
        <taxon>Gammaproteobacteria</taxon>
        <taxon>Vibrionales</taxon>
        <taxon>Vibrionaceae</taxon>
        <taxon>Vibrio</taxon>
    </lineage>
</organism>
<protein>
    <submittedName>
        <fullName evidence="1">Uncharacterized protein</fullName>
    </submittedName>
</protein>
<name>A0A510IBV7_9VIBR</name>
<evidence type="ECO:0000313" key="1">
    <source>
        <dbReference type="EMBL" id="BBL90608.1"/>
    </source>
</evidence>
<dbReference type="AlphaFoldDB" id="A0A510IBV7"/>
<dbReference type="Proteomes" id="UP000315115">
    <property type="component" value="Chromosome 2"/>
</dbReference>
<sequence length="55" mass="6284">MVSDIVKRPKSRELATVAHQEAMLRIEQLFDVDDPKSTEGKTYKLTSAHYGFELC</sequence>